<dbReference type="OrthoDB" id="27612at10239"/>
<dbReference type="PROSITE" id="PS51257">
    <property type="entry name" value="PROKAR_LIPOPROTEIN"/>
    <property type="match status" value="1"/>
</dbReference>
<protein>
    <recommendedName>
        <fullName evidence="3">Lipoprotein</fullName>
    </recommendedName>
</protein>
<evidence type="ECO:0000313" key="2">
    <source>
        <dbReference type="Proteomes" id="UP000204422"/>
    </source>
</evidence>
<accession>A0A143FQP1</accession>
<dbReference type="RefSeq" id="YP_009303975.1">
    <property type="nucleotide sequence ID" value="NC_031263.1"/>
</dbReference>
<sequence length="57" mass="5930">MRELKQLALAVAILITIVFGLTACDGDTGAGSYDPNPHGVIYIPPIGTTPGIGPIFY</sequence>
<proteinExistence type="predicted"/>
<dbReference type="KEGG" id="vg:29126177"/>
<name>A0A143FQP1_9CAUD</name>
<dbReference type="EMBL" id="KU985093">
    <property type="protein sequence ID" value="AMW64118.1"/>
    <property type="molecule type" value="Genomic_DNA"/>
</dbReference>
<gene>
    <name evidence="1" type="primary">41</name>
    <name evidence="1" type="ORF">SEA_EVILGENIUS_41</name>
</gene>
<dbReference type="Proteomes" id="UP000204422">
    <property type="component" value="Segment"/>
</dbReference>
<evidence type="ECO:0008006" key="3">
    <source>
        <dbReference type="Google" id="ProtNLM"/>
    </source>
</evidence>
<reference evidence="1 2" key="1">
    <citation type="submission" date="2016-03" db="EMBL/GenBank/DDBJ databases">
        <authorList>
            <person name="Harris K.B."/>
            <person name="Belisle Haley C.R."/>
            <person name="Gagne E.R."/>
            <person name="Whitaker E."/>
            <person name="Adams J.H."/>
            <person name="Arnold E.O."/>
            <person name="Cookson J.L."/>
            <person name="Gross O.S."/>
            <person name="Hart A.J."/>
            <person name="Martin B.A."/>
            <person name="Pflugradt E.A."/>
            <person name="Pham D.H."/>
            <person name="Theriault M.E."/>
            <person name="Valentino S.M."/>
            <person name="Molloy S.D."/>
            <person name="Hutchison K.W."/>
            <person name="Bowman C.A."/>
            <person name="Russell D.A."/>
            <person name="Pope W.H."/>
            <person name="Jacobs-Sera D."/>
            <person name="Hendrix R.W."/>
            <person name="Hatfull G.F."/>
        </authorList>
    </citation>
    <scope>NUCLEOTIDE SEQUENCE [LARGE SCALE GENOMIC DNA]</scope>
</reference>
<evidence type="ECO:0000313" key="1">
    <source>
        <dbReference type="EMBL" id="AMW64118.1"/>
    </source>
</evidence>
<keyword evidence="2" id="KW-1185">Reference proteome</keyword>
<dbReference type="GeneID" id="29126177"/>
<organism evidence="1 2">
    <name type="scientific">Mycobacterium phage EvilGenius</name>
    <dbReference type="NCBI Taxonomy" id="1821723"/>
    <lineage>
        <taxon>Viruses</taxon>
        <taxon>Duplodnaviria</taxon>
        <taxon>Heunggongvirae</taxon>
        <taxon>Uroviricota</taxon>
        <taxon>Caudoviricetes</taxon>
        <taxon>Turbidovirus</taxon>
        <taxon>Turbidovirus evilgenius</taxon>
    </lineage>
</organism>